<dbReference type="InterPro" id="IPR029493">
    <property type="entry name" value="RecD2-like_HHH"/>
</dbReference>
<dbReference type="Gene3D" id="3.40.50.300">
    <property type="entry name" value="P-loop containing nucleotide triphosphate hydrolases"/>
    <property type="match status" value="2"/>
</dbReference>
<evidence type="ECO:0000259" key="2">
    <source>
        <dbReference type="Pfam" id="PF14490"/>
    </source>
</evidence>
<gene>
    <name evidence="3" type="ORF">KGA66_01015</name>
</gene>
<evidence type="ECO:0000313" key="3">
    <source>
        <dbReference type="EMBL" id="MBS2961607.1"/>
    </source>
</evidence>
<evidence type="ECO:0000313" key="4">
    <source>
        <dbReference type="Proteomes" id="UP000677913"/>
    </source>
</evidence>
<dbReference type="RefSeq" id="WP_211463440.1">
    <property type="nucleotide sequence ID" value="NZ_JAGSXH010000002.1"/>
</dbReference>
<dbReference type="AlphaFoldDB" id="A0A8J7WKW5"/>
<dbReference type="SUPFAM" id="SSF52540">
    <property type="entry name" value="P-loop containing nucleoside triphosphate hydrolases"/>
    <property type="match status" value="1"/>
</dbReference>
<dbReference type="Gene3D" id="2.30.30.940">
    <property type="match status" value="1"/>
</dbReference>
<dbReference type="InterPro" id="IPR027417">
    <property type="entry name" value="P-loop_NTPase"/>
</dbReference>
<dbReference type="EMBL" id="JAGSXH010000002">
    <property type="protein sequence ID" value="MBS2961607.1"/>
    <property type="molecule type" value="Genomic_DNA"/>
</dbReference>
<feature type="domain" description="ATP-dependent RecD2 DNA helicase-like helix-hairpin-helix" evidence="2">
    <location>
        <begin position="69"/>
        <end position="156"/>
    </location>
</feature>
<protein>
    <submittedName>
        <fullName evidence="3">AAA family ATPase</fullName>
    </submittedName>
</protein>
<sequence length="652" mass="66569">MHEGDRPAAAAGDSAEGSFEVTPPDAGSEPIGGRPGRGEASPASRGTEPVRPPGDAAANAETTSGTDPERLAAWLSAAGAPPAMTARIEQTLGGGAADRLAADPWCVLEVPGIAPKAADALARVIVEGAQPGDPRRTRALISWLLRRAAALGGHTVQGADTIAAALRTLGVADATGAIADAIEHGAALAFAQPLTLSEDAEEAEIEDFERADAEDDDDPAAMLTSDRTLLAVERWAFAEQCAAEAAQRLAATPDPVEPKQGSATTDALAAAVAEHGLTMVTGAEGQRLADLAQCFPGTLLISPWAAGLRTLAGIGADAVDARVLVEDPERIGAADVLVVADAQLLGLDLGTALFEAARDGAHVVLAGDPATLQAAGPGLFFRDLLETEDPGFGGRLPRVELKRRPTGPLSALADAVRHGGLPPQELLQGPDASSKEVVIVPVRDSGEAVHRAVQVAVDSIPRAFELSGSQVQVVAVDADGRAGAAALNAALKERLNPGPGLCGGFDAGDRVVVVAPLREHGLLGGETGTVNDGDTDGLTITWDAPHEQRQPSGEGSAAPAASPAIPATQVRALRHGWALTVAEAQGGRWPAVVAVFDAEAAPKLTRALALGAITLATRHLTVVHGAGRALADAVEKVPDHPRRTRLKHALRD</sequence>
<reference evidence="3" key="1">
    <citation type="submission" date="2021-04" db="EMBL/GenBank/DDBJ databases">
        <title>Genome based classification of Actinospica acidithermotolerans sp. nov., an actinobacterium isolated from an Indonesian hot spring.</title>
        <authorList>
            <person name="Kusuma A.B."/>
            <person name="Putra K.E."/>
            <person name="Nafisah S."/>
            <person name="Loh J."/>
            <person name="Nouioui I."/>
            <person name="Goodfellow M."/>
        </authorList>
    </citation>
    <scope>NUCLEOTIDE SEQUENCE</scope>
    <source>
        <strain evidence="3">DSM 45618</strain>
    </source>
</reference>
<organism evidence="3 4">
    <name type="scientific">Actinocrinis puniceicyclus</name>
    <dbReference type="NCBI Taxonomy" id="977794"/>
    <lineage>
        <taxon>Bacteria</taxon>
        <taxon>Bacillati</taxon>
        <taxon>Actinomycetota</taxon>
        <taxon>Actinomycetes</taxon>
        <taxon>Catenulisporales</taxon>
        <taxon>Actinospicaceae</taxon>
        <taxon>Actinocrinis</taxon>
    </lineage>
</organism>
<comment type="caution">
    <text evidence="3">The sequence shown here is derived from an EMBL/GenBank/DDBJ whole genome shotgun (WGS) entry which is preliminary data.</text>
</comment>
<name>A0A8J7WKW5_9ACTN</name>
<evidence type="ECO:0000256" key="1">
    <source>
        <dbReference type="SAM" id="MobiDB-lite"/>
    </source>
</evidence>
<dbReference type="Pfam" id="PF14490">
    <property type="entry name" value="HHH_RecD2"/>
    <property type="match status" value="1"/>
</dbReference>
<feature type="region of interest" description="Disordered" evidence="1">
    <location>
        <begin position="1"/>
        <end position="67"/>
    </location>
</feature>
<accession>A0A8J7WKW5</accession>
<proteinExistence type="predicted"/>
<dbReference type="Pfam" id="PF13604">
    <property type="entry name" value="AAA_30"/>
    <property type="match status" value="1"/>
</dbReference>
<keyword evidence="4" id="KW-1185">Reference proteome</keyword>
<dbReference type="Proteomes" id="UP000677913">
    <property type="component" value="Unassembled WGS sequence"/>
</dbReference>